<dbReference type="PRINTS" id="PR00973">
    <property type="entry name" value="RIBOSOMALS17"/>
</dbReference>
<dbReference type="InterPro" id="IPR012340">
    <property type="entry name" value="NA-bd_OB-fold"/>
</dbReference>
<dbReference type="Pfam" id="PF00366">
    <property type="entry name" value="Ribosomal_S17"/>
    <property type="match status" value="1"/>
</dbReference>
<evidence type="ECO:0000313" key="5">
    <source>
        <dbReference type="Proteomes" id="UP001174909"/>
    </source>
</evidence>
<evidence type="ECO:0000313" key="4">
    <source>
        <dbReference type="EMBL" id="CAI8007308.1"/>
    </source>
</evidence>
<evidence type="ECO:0000256" key="2">
    <source>
        <dbReference type="ARBA" id="ARBA00022980"/>
    </source>
</evidence>
<dbReference type="Gene3D" id="2.40.50.140">
    <property type="entry name" value="Nucleic acid-binding proteins"/>
    <property type="match status" value="1"/>
</dbReference>
<keyword evidence="3" id="KW-0687">Ribonucleoprotein</keyword>
<dbReference type="CDD" id="cd00364">
    <property type="entry name" value="Ribosomal_uS17"/>
    <property type="match status" value="1"/>
</dbReference>
<evidence type="ECO:0000256" key="1">
    <source>
        <dbReference type="ARBA" id="ARBA00010254"/>
    </source>
</evidence>
<organism evidence="4 5">
    <name type="scientific">Geodia barretti</name>
    <name type="common">Barrett's horny sponge</name>
    <dbReference type="NCBI Taxonomy" id="519541"/>
    <lineage>
        <taxon>Eukaryota</taxon>
        <taxon>Metazoa</taxon>
        <taxon>Porifera</taxon>
        <taxon>Demospongiae</taxon>
        <taxon>Heteroscleromorpha</taxon>
        <taxon>Tetractinellida</taxon>
        <taxon>Astrophorina</taxon>
        <taxon>Geodiidae</taxon>
        <taxon>Geodia</taxon>
    </lineage>
</organism>
<accession>A0AA35RAQ1</accession>
<name>A0AA35RAQ1_GEOBA</name>
<keyword evidence="5" id="KW-1185">Reference proteome</keyword>
<dbReference type="SUPFAM" id="SSF50249">
    <property type="entry name" value="Nucleic acid-binding proteins"/>
    <property type="match status" value="1"/>
</dbReference>
<gene>
    <name evidence="4" type="ORF">GBAR_LOCUS5148</name>
</gene>
<reference evidence="4" key="1">
    <citation type="submission" date="2023-03" db="EMBL/GenBank/DDBJ databases">
        <authorList>
            <person name="Steffen K."/>
            <person name="Cardenas P."/>
        </authorList>
    </citation>
    <scope>NUCLEOTIDE SEQUENCE</scope>
</reference>
<dbReference type="InterPro" id="IPR000266">
    <property type="entry name" value="Ribosomal_uS17"/>
</dbReference>
<dbReference type="NCBIfam" id="NF004123">
    <property type="entry name" value="PRK05610.1"/>
    <property type="match status" value="1"/>
</dbReference>
<dbReference type="AlphaFoldDB" id="A0AA35RAQ1"/>
<comment type="similarity">
    <text evidence="1">Belongs to the universal ribosomal protein uS17 family.</text>
</comment>
<protein>
    <submittedName>
        <fullName evidence="4">30S ribosomal protein S17</fullName>
    </submittedName>
</protein>
<dbReference type="GO" id="GO:0006412">
    <property type="term" value="P:translation"/>
    <property type="evidence" value="ECO:0007669"/>
    <property type="project" value="InterPro"/>
</dbReference>
<dbReference type="Proteomes" id="UP001174909">
    <property type="component" value="Unassembled WGS sequence"/>
</dbReference>
<dbReference type="PANTHER" id="PTHR10744">
    <property type="entry name" value="40S RIBOSOMAL PROTEIN S11 FAMILY MEMBER"/>
    <property type="match status" value="1"/>
</dbReference>
<dbReference type="GO" id="GO:0022627">
    <property type="term" value="C:cytosolic small ribosomal subunit"/>
    <property type="evidence" value="ECO:0007669"/>
    <property type="project" value="TreeGrafter"/>
</dbReference>
<sequence>MDKTAVVVYEWSHPHPIYKKAVKRQTKFYAHDPENRCSLGDTVRIIESRPYSKKSAGRLRRSSRA</sequence>
<dbReference type="EMBL" id="CASHTH010000762">
    <property type="protein sequence ID" value="CAI8007308.1"/>
    <property type="molecule type" value="Genomic_DNA"/>
</dbReference>
<proteinExistence type="inferred from homology"/>
<dbReference type="PANTHER" id="PTHR10744:SF1">
    <property type="entry name" value="SMALL RIBOSOMAL SUBUNIT PROTEIN US17M"/>
    <property type="match status" value="1"/>
</dbReference>
<keyword evidence="2 4" id="KW-0689">Ribosomal protein</keyword>
<dbReference type="GO" id="GO:0003735">
    <property type="term" value="F:structural constituent of ribosome"/>
    <property type="evidence" value="ECO:0007669"/>
    <property type="project" value="InterPro"/>
</dbReference>
<comment type="caution">
    <text evidence="4">The sequence shown here is derived from an EMBL/GenBank/DDBJ whole genome shotgun (WGS) entry which is preliminary data.</text>
</comment>
<evidence type="ECO:0000256" key="3">
    <source>
        <dbReference type="ARBA" id="ARBA00023274"/>
    </source>
</evidence>